<evidence type="ECO:0000313" key="2">
    <source>
        <dbReference type="EMBL" id="SLN26704.1"/>
    </source>
</evidence>
<sequence>MSYVVLPEFHVTPDNQAAFLDAARADAEASVATEAGCLQFDVIVDDSATPIRVMFYEVYTDRAAFEAHLQTPHLAAFRQALALCTELPVRQFERRVP</sequence>
<dbReference type="GO" id="GO:0005829">
    <property type="term" value="C:cytosol"/>
    <property type="evidence" value="ECO:0007669"/>
    <property type="project" value="TreeGrafter"/>
</dbReference>
<dbReference type="InterPro" id="IPR007138">
    <property type="entry name" value="ABM_dom"/>
</dbReference>
<organism evidence="2 3">
    <name type="scientific">Aquimixticola soesokkakensis</name>
    <dbReference type="NCBI Taxonomy" id="1519096"/>
    <lineage>
        <taxon>Bacteria</taxon>
        <taxon>Pseudomonadati</taxon>
        <taxon>Pseudomonadota</taxon>
        <taxon>Alphaproteobacteria</taxon>
        <taxon>Rhodobacterales</taxon>
        <taxon>Paracoccaceae</taxon>
        <taxon>Aquimixticola</taxon>
    </lineage>
</organism>
<dbReference type="PANTHER" id="PTHR33336">
    <property type="entry name" value="QUINOL MONOOXYGENASE YGIN-RELATED"/>
    <property type="match status" value="1"/>
</dbReference>
<dbReference type="AlphaFoldDB" id="A0A1Y5RVV0"/>
<name>A0A1Y5RVV0_9RHOB</name>
<dbReference type="EMBL" id="FWFS01000002">
    <property type="protein sequence ID" value="SLN26704.1"/>
    <property type="molecule type" value="Genomic_DNA"/>
</dbReference>
<dbReference type="PANTHER" id="PTHR33336:SF1">
    <property type="entry name" value="(4S)-4-HYDROXY-5-PHOSPHONOOXYPENTANE-2,3-DIONE ISOMERASE"/>
    <property type="match status" value="1"/>
</dbReference>
<dbReference type="RefSeq" id="WP_085835550.1">
    <property type="nucleotide sequence ID" value="NZ_FWFS01000002.1"/>
</dbReference>
<reference evidence="2 3" key="1">
    <citation type="submission" date="2017-03" db="EMBL/GenBank/DDBJ databases">
        <authorList>
            <person name="Afonso C.L."/>
            <person name="Miller P.J."/>
            <person name="Scott M.A."/>
            <person name="Spackman E."/>
            <person name="Goraichik I."/>
            <person name="Dimitrov K.M."/>
            <person name="Suarez D.L."/>
            <person name="Swayne D.E."/>
        </authorList>
    </citation>
    <scope>NUCLEOTIDE SEQUENCE [LARGE SCALE GENOMIC DNA]</scope>
    <source>
        <strain evidence="2 3">CECT 8620</strain>
    </source>
</reference>
<dbReference type="OrthoDB" id="9812754at2"/>
<dbReference type="InterPro" id="IPR050744">
    <property type="entry name" value="AI-2_Isomerase_LsrG"/>
</dbReference>
<dbReference type="GO" id="GO:0016491">
    <property type="term" value="F:oxidoreductase activity"/>
    <property type="evidence" value="ECO:0007669"/>
    <property type="project" value="TreeGrafter"/>
</dbReference>
<feature type="domain" description="ABM" evidence="1">
    <location>
        <begin position="3"/>
        <end position="96"/>
    </location>
</feature>
<dbReference type="Gene3D" id="3.30.70.100">
    <property type="match status" value="1"/>
</dbReference>
<evidence type="ECO:0000259" key="1">
    <source>
        <dbReference type="PROSITE" id="PS51725"/>
    </source>
</evidence>
<proteinExistence type="predicted"/>
<dbReference type="Proteomes" id="UP000193862">
    <property type="component" value="Unassembled WGS sequence"/>
</dbReference>
<keyword evidence="3" id="KW-1185">Reference proteome</keyword>
<dbReference type="Pfam" id="PF03992">
    <property type="entry name" value="ABM"/>
    <property type="match status" value="1"/>
</dbReference>
<dbReference type="PROSITE" id="PS51725">
    <property type="entry name" value="ABM"/>
    <property type="match status" value="1"/>
</dbReference>
<evidence type="ECO:0000313" key="3">
    <source>
        <dbReference type="Proteomes" id="UP000193862"/>
    </source>
</evidence>
<accession>A0A1Y5RVV0</accession>
<protein>
    <submittedName>
        <fullName evidence="2">Autoinducer 2-degrading protein LsrG</fullName>
    </submittedName>
</protein>
<gene>
    <name evidence="2" type="primary">lsrG</name>
    <name evidence="2" type="ORF">AQS8620_00804</name>
</gene>
<dbReference type="SUPFAM" id="SSF54909">
    <property type="entry name" value="Dimeric alpha+beta barrel"/>
    <property type="match status" value="1"/>
</dbReference>
<dbReference type="InterPro" id="IPR011008">
    <property type="entry name" value="Dimeric_a/b-barrel"/>
</dbReference>